<reference evidence="2" key="1">
    <citation type="journal article" date="2019" name="Int. J. Syst. Evol. Microbiol.">
        <title>The Global Catalogue of Microorganisms (GCM) 10K type strain sequencing project: providing services to taxonomists for standard genome sequencing and annotation.</title>
        <authorList>
            <consortium name="The Broad Institute Genomics Platform"/>
            <consortium name="The Broad Institute Genome Sequencing Center for Infectious Disease"/>
            <person name="Wu L."/>
            <person name="Ma J."/>
        </authorList>
    </citation>
    <scope>NUCLEOTIDE SEQUENCE [LARGE SCALE GENOMIC DNA]</scope>
    <source>
        <strain evidence="2">JCM 31696</strain>
    </source>
</reference>
<dbReference type="EMBL" id="JBHTIR010004382">
    <property type="protein sequence ID" value="MFD0857197.1"/>
    <property type="molecule type" value="Genomic_DNA"/>
</dbReference>
<gene>
    <name evidence="1" type="ORF">ACFQ07_33650</name>
</gene>
<accession>A0ABW3CTV2</accession>
<evidence type="ECO:0000313" key="1">
    <source>
        <dbReference type="EMBL" id="MFD0857197.1"/>
    </source>
</evidence>
<proteinExistence type="predicted"/>
<sequence length="104" mass="11238">MRRYLKRFGHVRHGGASEPPVPPALAVIVPEDLADRELVQGMERALAHSRDVLAEQALQARSLAKQESGDQVRRAYMTGRADALAEAVACTDDAVANVFEEGGV</sequence>
<organism evidence="1 2">
    <name type="scientific">Actinomadura adrarensis</name>
    <dbReference type="NCBI Taxonomy" id="1819600"/>
    <lineage>
        <taxon>Bacteria</taxon>
        <taxon>Bacillati</taxon>
        <taxon>Actinomycetota</taxon>
        <taxon>Actinomycetes</taxon>
        <taxon>Streptosporangiales</taxon>
        <taxon>Thermomonosporaceae</taxon>
        <taxon>Actinomadura</taxon>
    </lineage>
</organism>
<comment type="caution">
    <text evidence="1">The sequence shown here is derived from an EMBL/GenBank/DDBJ whole genome shotgun (WGS) entry which is preliminary data.</text>
</comment>
<keyword evidence="2" id="KW-1185">Reference proteome</keyword>
<dbReference type="Proteomes" id="UP001597083">
    <property type="component" value="Unassembled WGS sequence"/>
</dbReference>
<name>A0ABW3CTV2_9ACTN</name>
<protein>
    <submittedName>
        <fullName evidence="1">Uncharacterized protein</fullName>
    </submittedName>
</protein>
<evidence type="ECO:0000313" key="2">
    <source>
        <dbReference type="Proteomes" id="UP001597083"/>
    </source>
</evidence>